<dbReference type="PANTHER" id="PTHR21580:SF28">
    <property type="entry name" value="BOREALIN N-TERMINAL DOMAIN-CONTAINING PROTEIN-RELATED"/>
    <property type="match status" value="1"/>
</dbReference>
<gene>
    <name evidence="1" type="ORF">SteCoe_34</name>
</gene>
<reference evidence="1 2" key="1">
    <citation type="submission" date="2016-11" db="EMBL/GenBank/DDBJ databases">
        <title>The macronuclear genome of Stentor coeruleus: a giant cell with tiny introns.</title>
        <authorList>
            <person name="Slabodnick M."/>
            <person name="Ruby J.G."/>
            <person name="Reiff S.B."/>
            <person name="Swart E.C."/>
            <person name="Gosai S."/>
            <person name="Prabakaran S."/>
            <person name="Witkowska E."/>
            <person name="Larue G.E."/>
            <person name="Fisher S."/>
            <person name="Freeman R.M."/>
            <person name="Gunawardena J."/>
            <person name="Chu W."/>
            <person name="Stover N.A."/>
            <person name="Gregory B.D."/>
            <person name="Nowacki M."/>
            <person name="Derisi J."/>
            <person name="Roy S.W."/>
            <person name="Marshall W.F."/>
            <person name="Sood P."/>
        </authorList>
    </citation>
    <scope>NUCLEOTIDE SEQUENCE [LARGE SCALE GENOMIC DNA]</scope>
    <source>
        <strain evidence="1">WM001</strain>
    </source>
</reference>
<dbReference type="EMBL" id="MPUH01000001">
    <property type="protein sequence ID" value="OMJ96306.1"/>
    <property type="molecule type" value="Genomic_DNA"/>
</dbReference>
<dbReference type="OrthoDB" id="283550at2759"/>
<proteinExistence type="predicted"/>
<evidence type="ECO:0000313" key="2">
    <source>
        <dbReference type="Proteomes" id="UP000187209"/>
    </source>
</evidence>
<evidence type="ECO:0000313" key="1">
    <source>
        <dbReference type="EMBL" id="OMJ96306.1"/>
    </source>
</evidence>
<accession>A0A1R2D544</accession>
<organism evidence="1 2">
    <name type="scientific">Stentor coeruleus</name>
    <dbReference type="NCBI Taxonomy" id="5963"/>
    <lineage>
        <taxon>Eukaryota</taxon>
        <taxon>Sar</taxon>
        <taxon>Alveolata</taxon>
        <taxon>Ciliophora</taxon>
        <taxon>Postciliodesmatophora</taxon>
        <taxon>Heterotrichea</taxon>
        <taxon>Heterotrichida</taxon>
        <taxon>Stentoridae</taxon>
        <taxon>Stentor</taxon>
    </lineage>
</organism>
<comment type="caution">
    <text evidence="1">The sequence shown here is derived from an EMBL/GenBank/DDBJ whole genome shotgun (WGS) entry which is preliminary data.</text>
</comment>
<sequence length="253" mass="28524">MPRAQRFYIETSQQFPGPGMYTPTQKQNNGIKFALTRRSPLFIASENPAPGSYNIPTSFNKGKSYTISPKLSKSMTKYPGPGDYNVQDVIPKAARAVFGKDRRRDNFLNMELVDIPGPGKYGFHRALEGPKWKFGSELSRIHKKIDDIPGPGTYEIKPISSTVYIKFPCSKRPSKIEKLPGPGDYNISKSKLPLFALSRADKYQKLSGPLMPGPSDYQINQITYNSMRMFKNLEKLSRNTLSTLNSKDFPRNS</sequence>
<dbReference type="PANTHER" id="PTHR21580">
    <property type="entry name" value="SHIPPO-1-RELATED"/>
    <property type="match status" value="1"/>
</dbReference>
<dbReference type="AlphaFoldDB" id="A0A1R2D544"/>
<dbReference type="Pfam" id="PF07004">
    <property type="entry name" value="SHIPPO-rpt"/>
    <property type="match status" value="5"/>
</dbReference>
<keyword evidence="2" id="KW-1185">Reference proteome</keyword>
<protein>
    <submittedName>
        <fullName evidence="1">Uncharacterized protein</fullName>
    </submittedName>
</protein>
<dbReference type="Proteomes" id="UP000187209">
    <property type="component" value="Unassembled WGS sequence"/>
</dbReference>
<name>A0A1R2D544_9CILI</name>
<dbReference type="InterPro" id="IPR010736">
    <property type="entry name" value="SHIPPO-rpt"/>
</dbReference>
<dbReference type="InterPro" id="IPR051291">
    <property type="entry name" value="CIMAP"/>
</dbReference>